<dbReference type="EMBL" id="JAQQWN010000005">
    <property type="protein sequence ID" value="KAK8085146.1"/>
    <property type="molecule type" value="Genomic_DNA"/>
</dbReference>
<gene>
    <name evidence="2" type="ORF">PG997_006417</name>
</gene>
<dbReference type="RefSeq" id="XP_066669655.1">
    <property type="nucleotide sequence ID" value="XM_066810732.1"/>
</dbReference>
<dbReference type="Proteomes" id="UP001433268">
    <property type="component" value="Unassembled WGS sequence"/>
</dbReference>
<reference evidence="2 3" key="1">
    <citation type="submission" date="2023-01" db="EMBL/GenBank/DDBJ databases">
        <title>Analysis of 21 Apiospora genomes using comparative genomics revels a genus with tremendous synthesis potential of carbohydrate active enzymes and secondary metabolites.</title>
        <authorList>
            <person name="Sorensen T."/>
        </authorList>
    </citation>
    <scope>NUCLEOTIDE SEQUENCE [LARGE SCALE GENOMIC DNA]</scope>
    <source>
        <strain evidence="2 3">CBS 114990</strain>
    </source>
</reference>
<organism evidence="2 3">
    <name type="scientific">Apiospora hydei</name>
    <dbReference type="NCBI Taxonomy" id="1337664"/>
    <lineage>
        <taxon>Eukaryota</taxon>
        <taxon>Fungi</taxon>
        <taxon>Dikarya</taxon>
        <taxon>Ascomycota</taxon>
        <taxon>Pezizomycotina</taxon>
        <taxon>Sordariomycetes</taxon>
        <taxon>Xylariomycetidae</taxon>
        <taxon>Amphisphaeriales</taxon>
        <taxon>Apiosporaceae</taxon>
        <taxon>Apiospora</taxon>
    </lineage>
</organism>
<name>A0ABR1WRI8_9PEZI</name>
<feature type="compositionally biased region" description="Basic and acidic residues" evidence="1">
    <location>
        <begin position="103"/>
        <end position="115"/>
    </location>
</feature>
<evidence type="ECO:0000313" key="2">
    <source>
        <dbReference type="EMBL" id="KAK8085146.1"/>
    </source>
</evidence>
<evidence type="ECO:0000256" key="1">
    <source>
        <dbReference type="SAM" id="MobiDB-lite"/>
    </source>
</evidence>
<dbReference type="GeneID" id="92043792"/>
<protein>
    <submittedName>
        <fullName evidence="2">Uncharacterized protein</fullName>
    </submittedName>
</protein>
<evidence type="ECO:0000313" key="3">
    <source>
        <dbReference type="Proteomes" id="UP001433268"/>
    </source>
</evidence>
<proteinExistence type="predicted"/>
<comment type="caution">
    <text evidence="2">The sequence shown here is derived from an EMBL/GenBank/DDBJ whole genome shotgun (WGS) entry which is preliminary data.</text>
</comment>
<accession>A0ABR1WRI8</accession>
<sequence>MAVALVQACHEQWEATQQPLSANWLLFLDFDLDEEQIIPAGKLVSHLAQREGFRRFDEFQESGEANEFTIHFVIPSVQRLAWRSFNIFRAPGVGIEGADEENRDDKQASSDAKAI</sequence>
<keyword evidence="3" id="KW-1185">Reference proteome</keyword>
<feature type="region of interest" description="Disordered" evidence="1">
    <location>
        <begin position="96"/>
        <end position="115"/>
    </location>
</feature>